<evidence type="ECO:0000259" key="2">
    <source>
        <dbReference type="Pfam" id="PF00472"/>
    </source>
</evidence>
<dbReference type="OrthoDB" id="9815709at2"/>
<feature type="region of interest" description="Disordered" evidence="1">
    <location>
        <begin position="116"/>
        <end position="137"/>
    </location>
</feature>
<evidence type="ECO:0000313" key="4">
    <source>
        <dbReference type="Proteomes" id="UP000220133"/>
    </source>
</evidence>
<protein>
    <submittedName>
        <fullName evidence="3">Aminoacyl-tRNA hydrolase</fullName>
    </submittedName>
</protein>
<sequence length="137" mass="15385">MTTFQLIDISPEITFTTARSGGKGGQNVNKVETMVIGHWIVEASKLISEAQKQSLLLKLATKINAEGALVVKSQEERSQLGNKESVIRKMNILVNTALKPRKKRLATKIPKAVIQKRKESKIKQSFKKQQRKSGDWE</sequence>
<evidence type="ECO:0000256" key="1">
    <source>
        <dbReference type="SAM" id="MobiDB-lite"/>
    </source>
</evidence>
<dbReference type="SUPFAM" id="SSF110916">
    <property type="entry name" value="Peptidyl-tRNA hydrolase domain-like"/>
    <property type="match status" value="1"/>
</dbReference>
<dbReference type="KEGG" id="cbae:COR50_06715"/>
<feature type="compositionally biased region" description="Basic residues" evidence="1">
    <location>
        <begin position="116"/>
        <end position="131"/>
    </location>
</feature>
<proteinExistence type="predicted"/>
<keyword evidence="4" id="KW-1185">Reference proteome</keyword>
<dbReference type="GO" id="GO:0043022">
    <property type="term" value="F:ribosome binding"/>
    <property type="evidence" value="ECO:0007669"/>
    <property type="project" value="TreeGrafter"/>
</dbReference>
<feature type="domain" description="Prokaryotic-type class I peptide chain release factors" evidence="2">
    <location>
        <begin position="12"/>
        <end position="131"/>
    </location>
</feature>
<dbReference type="AlphaFoldDB" id="A0A291QSJ2"/>
<dbReference type="Proteomes" id="UP000220133">
    <property type="component" value="Chromosome"/>
</dbReference>
<gene>
    <name evidence="3" type="ORF">COR50_06715</name>
</gene>
<dbReference type="EMBL" id="CP023777">
    <property type="protein sequence ID" value="ATL46897.1"/>
    <property type="molecule type" value="Genomic_DNA"/>
</dbReference>
<name>A0A291QSJ2_9BACT</name>
<dbReference type="PANTHER" id="PTHR47814">
    <property type="entry name" value="PEPTIDYL-TRNA HYDROLASE ARFB"/>
    <property type="match status" value="1"/>
</dbReference>
<dbReference type="InterPro" id="IPR000352">
    <property type="entry name" value="Pep_chain_release_fac_I"/>
</dbReference>
<dbReference type="GO" id="GO:0004045">
    <property type="term" value="F:peptidyl-tRNA hydrolase activity"/>
    <property type="evidence" value="ECO:0007669"/>
    <property type="project" value="TreeGrafter"/>
</dbReference>
<dbReference type="GO" id="GO:0003747">
    <property type="term" value="F:translation release factor activity"/>
    <property type="evidence" value="ECO:0007669"/>
    <property type="project" value="InterPro"/>
</dbReference>
<dbReference type="Pfam" id="PF00472">
    <property type="entry name" value="RF-1"/>
    <property type="match status" value="1"/>
</dbReference>
<dbReference type="GO" id="GO:0072344">
    <property type="term" value="P:rescue of stalled ribosome"/>
    <property type="evidence" value="ECO:0007669"/>
    <property type="project" value="TreeGrafter"/>
</dbReference>
<evidence type="ECO:0000313" key="3">
    <source>
        <dbReference type="EMBL" id="ATL46897.1"/>
    </source>
</evidence>
<dbReference type="PANTHER" id="PTHR47814:SF1">
    <property type="entry name" value="PEPTIDYL-TRNA HYDROLASE ARFB"/>
    <property type="match status" value="1"/>
</dbReference>
<reference evidence="3 4" key="1">
    <citation type="submission" date="2017-10" db="EMBL/GenBank/DDBJ databases">
        <title>Paenichitinophaga pekingensis gen. nov., sp. nov., isolated from activated sludge.</title>
        <authorList>
            <person name="Jin D."/>
            <person name="Kong X."/>
            <person name="Deng Y."/>
            <person name="Bai Z."/>
        </authorList>
    </citation>
    <scope>NUCLEOTIDE SEQUENCE [LARGE SCALE GENOMIC DNA]</scope>
    <source>
        <strain evidence="3 4">13</strain>
    </source>
</reference>
<keyword evidence="3" id="KW-0378">Hydrolase</keyword>
<organism evidence="3 4">
    <name type="scientific">Chitinophaga caeni</name>
    <dbReference type="NCBI Taxonomy" id="2029983"/>
    <lineage>
        <taxon>Bacteria</taxon>
        <taxon>Pseudomonadati</taxon>
        <taxon>Bacteroidota</taxon>
        <taxon>Chitinophagia</taxon>
        <taxon>Chitinophagales</taxon>
        <taxon>Chitinophagaceae</taxon>
        <taxon>Chitinophaga</taxon>
    </lineage>
</organism>
<dbReference type="Gene3D" id="3.30.160.20">
    <property type="match status" value="1"/>
</dbReference>
<accession>A0A291QSJ2</accession>